<feature type="region of interest" description="Disordered" evidence="1">
    <location>
        <begin position="46"/>
        <end position="68"/>
    </location>
</feature>
<evidence type="ECO:0000256" key="1">
    <source>
        <dbReference type="SAM" id="MobiDB-lite"/>
    </source>
</evidence>
<organism evidence="2 3">
    <name type="scientific">Armillaria gallica</name>
    <name type="common">Bulbous honey fungus</name>
    <name type="synonym">Armillaria bulbosa</name>
    <dbReference type="NCBI Taxonomy" id="47427"/>
    <lineage>
        <taxon>Eukaryota</taxon>
        <taxon>Fungi</taxon>
        <taxon>Dikarya</taxon>
        <taxon>Basidiomycota</taxon>
        <taxon>Agaricomycotina</taxon>
        <taxon>Agaricomycetes</taxon>
        <taxon>Agaricomycetidae</taxon>
        <taxon>Agaricales</taxon>
        <taxon>Marasmiineae</taxon>
        <taxon>Physalacriaceae</taxon>
        <taxon>Armillaria</taxon>
    </lineage>
</organism>
<feature type="compositionally biased region" description="Basic and acidic residues" evidence="1">
    <location>
        <begin position="46"/>
        <end position="67"/>
    </location>
</feature>
<dbReference type="Proteomes" id="UP000217790">
    <property type="component" value="Unassembled WGS sequence"/>
</dbReference>
<name>A0A2H3EC73_ARMGA</name>
<proteinExistence type="predicted"/>
<gene>
    <name evidence="2" type="ORF">ARMGADRAFT_1070216</name>
</gene>
<protein>
    <submittedName>
        <fullName evidence="2">Uncharacterized protein</fullName>
    </submittedName>
</protein>
<dbReference type="EMBL" id="KZ293644">
    <property type="protein sequence ID" value="PBL03715.1"/>
    <property type="molecule type" value="Genomic_DNA"/>
</dbReference>
<reference evidence="3" key="1">
    <citation type="journal article" date="2017" name="Nat. Ecol. Evol.">
        <title>Genome expansion and lineage-specific genetic innovations in the forest pathogenic fungi Armillaria.</title>
        <authorList>
            <person name="Sipos G."/>
            <person name="Prasanna A.N."/>
            <person name="Walter M.C."/>
            <person name="O'Connor E."/>
            <person name="Balint B."/>
            <person name="Krizsan K."/>
            <person name="Kiss B."/>
            <person name="Hess J."/>
            <person name="Varga T."/>
            <person name="Slot J."/>
            <person name="Riley R."/>
            <person name="Boka B."/>
            <person name="Rigling D."/>
            <person name="Barry K."/>
            <person name="Lee J."/>
            <person name="Mihaltcheva S."/>
            <person name="LaButti K."/>
            <person name="Lipzen A."/>
            <person name="Waldron R."/>
            <person name="Moloney N.M."/>
            <person name="Sperisen C."/>
            <person name="Kredics L."/>
            <person name="Vagvoelgyi C."/>
            <person name="Patrignani A."/>
            <person name="Fitzpatrick D."/>
            <person name="Nagy I."/>
            <person name="Doyle S."/>
            <person name="Anderson J.B."/>
            <person name="Grigoriev I.V."/>
            <person name="Gueldener U."/>
            <person name="Muensterkoetter M."/>
            <person name="Nagy L.G."/>
        </authorList>
    </citation>
    <scope>NUCLEOTIDE SEQUENCE [LARGE SCALE GENOMIC DNA]</scope>
    <source>
        <strain evidence="3">Ar21-2</strain>
    </source>
</reference>
<accession>A0A2H3EC73</accession>
<evidence type="ECO:0000313" key="2">
    <source>
        <dbReference type="EMBL" id="PBL03715.1"/>
    </source>
</evidence>
<evidence type="ECO:0000313" key="3">
    <source>
        <dbReference type="Proteomes" id="UP000217790"/>
    </source>
</evidence>
<dbReference type="InParanoid" id="A0A2H3EC73"/>
<keyword evidence="3" id="KW-1185">Reference proteome</keyword>
<dbReference type="AlphaFoldDB" id="A0A2H3EC73"/>
<sequence length="177" mass="19894">MIVRVFTAFGGTHGEGVSFSKHPDYPLDRHTLTGGNENEVEISRDYHSESDAHMPSKRRDFFKDTKHGPPSLQKITDRQFRECQVGLIPRKLYGALVLVLHFKLQVGGPIKLLLRGIRVAKCTLNLSLAGPIRVKAFTSLAFSQSLPQKRLQVRAYPSRSSALTPRLDLYLKVEIAK</sequence>